<gene>
    <name evidence="5" type="ORF">AAFF_G00258390</name>
</gene>
<feature type="region of interest" description="Disordered" evidence="3">
    <location>
        <begin position="93"/>
        <end position="136"/>
    </location>
</feature>
<dbReference type="GO" id="GO:0001708">
    <property type="term" value="P:cell fate specification"/>
    <property type="evidence" value="ECO:0007669"/>
    <property type="project" value="TreeGrafter"/>
</dbReference>
<dbReference type="GO" id="GO:0045295">
    <property type="term" value="F:gamma-catenin binding"/>
    <property type="evidence" value="ECO:0007669"/>
    <property type="project" value="TreeGrafter"/>
</dbReference>
<keyword evidence="2" id="KW-0175">Coiled coil</keyword>
<dbReference type="InterPro" id="IPR036149">
    <property type="entry name" value="APC_N_sf"/>
</dbReference>
<dbReference type="GO" id="GO:0005881">
    <property type="term" value="C:cytoplasmic microtubule"/>
    <property type="evidence" value="ECO:0007669"/>
    <property type="project" value="TreeGrafter"/>
</dbReference>
<keyword evidence="1" id="KW-0493">Microtubule</keyword>
<evidence type="ECO:0000313" key="6">
    <source>
        <dbReference type="Proteomes" id="UP001221898"/>
    </source>
</evidence>
<dbReference type="InterPro" id="IPR032038">
    <property type="entry name" value="APC_N"/>
</dbReference>
<dbReference type="GO" id="GO:0016477">
    <property type="term" value="P:cell migration"/>
    <property type="evidence" value="ECO:0007669"/>
    <property type="project" value="TreeGrafter"/>
</dbReference>
<dbReference type="FunFam" id="1.20.5.10:FF:000003">
    <property type="entry name" value="Adenomatous polyposis coli protein 2"/>
    <property type="match status" value="1"/>
</dbReference>
<dbReference type="PANTHER" id="PTHR12607:SF3">
    <property type="entry name" value="ADENOMATOUS POLYPOSIS COLI PROTEIN 2"/>
    <property type="match status" value="1"/>
</dbReference>
<keyword evidence="6" id="KW-1185">Reference proteome</keyword>
<dbReference type="SUPFAM" id="SSF82931">
    <property type="entry name" value="Tumor suppressor gene product Apc"/>
    <property type="match status" value="1"/>
</dbReference>
<dbReference type="GO" id="GO:0007026">
    <property type="term" value="P:negative regulation of microtubule depolymerization"/>
    <property type="evidence" value="ECO:0007669"/>
    <property type="project" value="TreeGrafter"/>
</dbReference>
<dbReference type="Pfam" id="PF16689">
    <property type="entry name" value="APC_N_CC"/>
    <property type="match status" value="1"/>
</dbReference>
<dbReference type="SUPFAM" id="SSF58050">
    <property type="entry name" value="N-terminal coiled coil domain from apc"/>
    <property type="match status" value="1"/>
</dbReference>
<dbReference type="GO" id="GO:0008017">
    <property type="term" value="F:microtubule binding"/>
    <property type="evidence" value="ECO:0007669"/>
    <property type="project" value="TreeGrafter"/>
</dbReference>
<dbReference type="GO" id="GO:0030877">
    <property type="term" value="C:beta-catenin destruction complex"/>
    <property type="evidence" value="ECO:0007669"/>
    <property type="project" value="TreeGrafter"/>
</dbReference>
<evidence type="ECO:0000256" key="1">
    <source>
        <dbReference type="ARBA" id="ARBA00022701"/>
    </source>
</evidence>
<dbReference type="FunFam" id="1.10.287.450:FF:000002">
    <property type="entry name" value="adenomatous polyposis coli protein 2"/>
    <property type="match status" value="1"/>
</dbReference>
<evidence type="ECO:0000313" key="5">
    <source>
        <dbReference type="EMBL" id="KAJ8408425.1"/>
    </source>
</evidence>
<dbReference type="GO" id="GO:0007389">
    <property type="term" value="P:pattern specification process"/>
    <property type="evidence" value="ECO:0007669"/>
    <property type="project" value="TreeGrafter"/>
</dbReference>
<dbReference type="EMBL" id="JAINUG010000035">
    <property type="protein sequence ID" value="KAJ8408425.1"/>
    <property type="molecule type" value="Genomic_DNA"/>
</dbReference>
<dbReference type="InterPro" id="IPR026818">
    <property type="entry name" value="Apc_fam"/>
</dbReference>
<evidence type="ECO:0000256" key="2">
    <source>
        <dbReference type="SAM" id="Coils"/>
    </source>
</evidence>
<dbReference type="AlphaFoldDB" id="A0AAD7STE1"/>
<proteinExistence type="predicted"/>
<evidence type="ECO:0000256" key="3">
    <source>
        <dbReference type="SAM" id="MobiDB-lite"/>
    </source>
</evidence>
<dbReference type="GO" id="GO:0016342">
    <property type="term" value="C:catenin complex"/>
    <property type="evidence" value="ECO:0007669"/>
    <property type="project" value="TreeGrafter"/>
</dbReference>
<dbReference type="Gene3D" id="1.20.5.10">
    <property type="match status" value="1"/>
</dbReference>
<organism evidence="5 6">
    <name type="scientific">Aldrovandia affinis</name>
    <dbReference type="NCBI Taxonomy" id="143900"/>
    <lineage>
        <taxon>Eukaryota</taxon>
        <taxon>Metazoa</taxon>
        <taxon>Chordata</taxon>
        <taxon>Craniata</taxon>
        <taxon>Vertebrata</taxon>
        <taxon>Euteleostomi</taxon>
        <taxon>Actinopterygii</taxon>
        <taxon>Neopterygii</taxon>
        <taxon>Teleostei</taxon>
        <taxon>Notacanthiformes</taxon>
        <taxon>Halosauridae</taxon>
        <taxon>Aldrovandia</taxon>
    </lineage>
</organism>
<accession>A0AAD7STE1</accession>
<sequence>MSSSLSSYDQLVCQVEALREENSHLRRELEDNSHHLSKLENETSDMKEVLKQLQGKLEQEACTLASAGRTDVLDQLKELHMDLTNYYELKYQPHNLRAPPPESLARTTQGSEGGDRLPLPSSHMGRGRSPLRGAPHQLPPVSGEGTAMHLGPPHLLEGALAKACAVGEGRVTAQHLDDLCKERTMLLRETEKEERERRWYYTQLQGLSQRLAELPRIDNFSMQMDLIRQQLEFEAEQLHSVMEERFGTSDEMVQRTQIRAARLEQLEKELQEAQEAGGPLPEPALDAETGTGEGVPCQRARFEILARGELVQAVILPVTLKF</sequence>
<name>A0AAD7STE1_9TELE</name>
<comment type="caution">
    <text evidence="5">The sequence shown here is derived from an EMBL/GenBank/DDBJ whole genome shotgun (WGS) entry which is preliminary data.</text>
</comment>
<dbReference type="InterPro" id="IPR026831">
    <property type="entry name" value="APC_dom"/>
</dbReference>
<reference evidence="5" key="1">
    <citation type="journal article" date="2023" name="Science">
        <title>Genome structures resolve the early diversification of teleost fishes.</title>
        <authorList>
            <person name="Parey E."/>
            <person name="Louis A."/>
            <person name="Montfort J."/>
            <person name="Bouchez O."/>
            <person name="Roques C."/>
            <person name="Iampietro C."/>
            <person name="Lluch J."/>
            <person name="Castinel A."/>
            <person name="Donnadieu C."/>
            <person name="Desvignes T."/>
            <person name="Floi Bucao C."/>
            <person name="Jouanno E."/>
            <person name="Wen M."/>
            <person name="Mejri S."/>
            <person name="Dirks R."/>
            <person name="Jansen H."/>
            <person name="Henkel C."/>
            <person name="Chen W.J."/>
            <person name="Zahm M."/>
            <person name="Cabau C."/>
            <person name="Klopp C."/>
            <person name="Thompson A.W."/>
            <person name="Robinson-Rechavi M."/>
            <person name="Braasch I."/>
            <person name="Lecointre G."/>
            <person name="Bobe J."/>
            <person name="Postlethwait J.H."/>
            <person name="Berthelot C."/>
            <person name="Roest Crollius H."/>
            <person name="Guiguen Y."/>
        </authorList>
    </citation>
    <scope>NUCLEOTIDE SEQUENCE</scope>
    <source>
        <strain evidence="5">NC1722</strain>
    </source>
</reference>
<dbReference type="GO" id="GO:0090090">
    <property type="term" value="P:negative regulation of canonical Wnt signaling pathway"/>
    <property type="evidence" value="ECO:0007669"/>
    <property type="project" value="TreeGrafter"/>
</dbReference>
<feature type="domain" description="Adenomatous polyposis coli N-terminal dimerisation" evidence="4">
    <location>
        <begin position="6"/>
        <end position="57"/>
    </location>
</feature>
<feature type="coiled-coil region" evidence="2">
    <location>
        <begin position="8"/>
        <end position="59"/>
    </location>
</feature>
<evidence type="ECO:0000259" key="4">
    <source>
        <dbReference type="Pfam" id="PF16689"/>
    </source>
</evidence>
<dbReference type="Pfam" id="PF11414">
    <property type="entry name" value="Suppressor_APC"/>
    <property type="match status" value="1"/>
</dbReference>
<dbReference type="GO" id="GO:0007399">
    <property type="term" value="P:nervous system development"/>
    <property type="evidence" value="ECO:0007669"/>
    <property type="project" value="TreeGrafter"/>
</dbReference>
<dbReference type="GO" id="GO:0008013">
    <property type="term" value="F:beta-catenin binding"/>
    <property type="evidence" value="ECO:0007669"/>
    <property type="project" value="InterPro"/>
</dbReference>
<feature type="region of interest" description="Disordered" evidence="3">
    <location>
        <begin position="270"/>
        <end position="293"/>
    </location>
</feature>
<dbReference type="Proteomes" id="UP001221898">
    <property type="component" value="Unassembled WGS sequence"/>
</dbReference>
<protein>
    <recommendedName>
        <fullName evidence="4">Adenomatous polyposis coli N-terminal dimerisation domain-containing protein</fullName>
    </recommendedName>
</protein>
<dbReference type="Gene3D" id="1.10.287.450">
    <property type="entry name" value="Helix hairpin bin"/>
    <property type="match status" value="1"/>
</dbReference>
<dbReference type="PANTHER" id="PTHR12607">
    <property type="entry name" value="ADENOMATOUS POLYPOSIS COLI PROTEIN FAMILY"/>
    <property type="match status" value="1"/>
</dbReference>